<feature type="compositionally biased region" description="Basic and acidic residues" evidence="1">
    <location>
        <begin position="576"/>
        <end position="586"/>
    </location>
</feature>
<organism evidence="2 3">
    <name type="scientific">Galleria mellonella</name>
    <name type="common">Greater wax moth</name>
    <dbReference type="NCBI Taxonomy" id="7137"/>
    <lineage>
        <taxon>Eukaryota</taxon>
        <taxon>Metazoa</taxon>
        <taxon>Ecdysozoa</taxon>
        <taxon>Arthropoda</taxon>
        <taxon>Hexapoda</taxon>
        <taxon>Insecta</taxon>
        <taxon>Pterygota</taxon>
        <taxon>Neoptera</taxon>
        <taxon>Endopterygota</taxon>
        <taxon>Lepidoptera</taxon>
        <taxon>Glossata</taxon>
        <taxon>Ditrysia</taxon>
        <taxon>Pyraloidea</taxon>
        <taxon>Pyralidae</taxon>
        <taxon>Galleriinae</taxon>
        <taxon>Galleria</taxon>
    </lineage>
</organism>
<dbReference type="InParanoid" id="A0A6J1WXD8"/>
<feature type="compositionally biased region" description="Polar residues" evidence="1">
    <location>
        <begin position="68"/>
        <end position="82"/>
    </location>
</feature>
<feature type="region of interest" description="Disordered" evidence="1">
    <location>
        <begin position="294"/>
        <end position="324"/>
    </location>
</feature>
<feature type="region of interest" description="Disordered" evidence="1">
    <location>
        <begin position="1"/>
        <end position="82"/>
    </location>
</feature>
<sequence length="957" mass="107380">MSTRSGKRIHASFHESEVPVDTELVCKKEKKTRNKPSKENLEDTVSTVTKSKKRNNYVSYPTDDDVTSESGVTNENEGQQSRVLRRNMLKEQNLNVPNGEVEKPMVDVKKIIRQTRRTRKFSEDNIETVTDQEECIPEVVMETATGKVKGKKNKKKKAKSQSEVNGDKEKIVSKKQSKKKRKKTTSKNDCNVEESSVNKSDMSVDSFHSAAGSSLHDDYGVNHEINVSFDKSSKGVIIVDRNTHDNVTSENGTKTKKKSSTFEVIYTSINKDKPKNSHKNPKIVVNEDSELHNMNNTFGKETRKKRKPNARSDTNVTEKVSGKNSDTYEKLNTTFEKETNGSSSKILNSTFEKPNERESLIINITPETGVSKRKSFRSNSEAPKLFNSTFDEPDIDEVTNLNSTFEKDICNINNSIKKVTKNLNTTSEKDNSTKSGKIASGKFNNTFEKSDQKIKTSISGSDTLNPLNSTFEKSNKNGVKINTTFDKDETNLNTTFDKTTANDSTSKSSLITSDDSENLTFDKIADNTRISVSDDSRTENIVNTTPVLIDSSMDNSRTSSEANKTSMVNVPLTPLKREGTFTKDGPEAGNDSFSERTPSKQMSLSTPGSTPFPFSKSSQREKSVLNVTRSIEKTGRLSVSLDTTTNAPTRTTRVMFCSPVNNPAVVMQHRRKVIKSNLKGSNKSFIVNDDDNARSPAPRKRSYTHNDAENERAKRKRLADDQQLSVDRLSRPRTSGAAGKPEPVTPSKKIPTPSKSKSDTKISRTKLPNFAALHQRRFEKMESLDECQERKAKRARQLLVPTAPITVLERSSPRVSPTSSEPPMTKEAKKMDLTTVKKSETPTKKLPTLDSLRPGYTRFGFKMNLEVNPFSITSKNVMKPKDNKPKGALVRQATLPSLTGTTTSRREIAKQTVMREKSFTHVSEKRDIKRKENRCIIKGVRTNRRFDLQMKMRNMEA</sequence>
<gene>
    <name evidence="3" type="primary">LOC113519860</name>
</gene>
<feature type="compositionally biased region" description="Basic residues" evidence="1">
    <location>
        <begin position="148"/>
        <end position="159"/>
    </location>
</feature>
<evidence type="ECO:0000313" key="3">
    <source>
        <dbReference type="RefSeq" id="XP_026760875.2"/>
    </source>
</evidence>
<proteinExistence type="predicted"/>
<feature type="region of interest" description="Disordered" evidence="1">
    <location>
        <begin position="682"/>
        <end position="770"/>
    </location>
</feature>
<protein>
    <submittedName>
        <fullName evidence="3">Muscle M-line assembly protein unc-89</fullName>
    </submittedName>
</protein>
<feature type="region of interest" description="Disordered" evidence="1">
    <location>
        <begin position="810"/>
        <end position="849"/>
    </location>
</feature>
<feature type="compositionally biased region" description="Polar residues" evidence="1">
    <location>
        <begin position="813"/>
        <end position="822"/>
    </location>
</feature>
<feature type="compositionally biased region" description="Basic residues" evidence="1">
    <location>
        <begin position="173"/>
        <end position="185"/>
    </location>
</feature>
<evidence type="ECO:0000256" key="1">
    <source>
        <dbReference type="SAM" id="MobiDB-lite"/>
    </source>
</evidence>
<reference evidence="3" key="1">
    <citation type="submission" date="2025-08" db="UniProtKB">
        <authorList>
            <consortium name="RefSeq"/>
        </authorList>
    </citation>
    <scope>IDENTIFICATION</scope>
    <source>
        <tissue evidence="3">Whole larvae</tissue>
    </source>
</reference>
<evidence type="ECO:0000313" key="2">
    <source>
        <dbReference type="Proteomes" id="UP001652740"/>
    </source>
</evidence>
<keyword evidence="2" id="KW-1185">Reference proteome</keyword>
<feature type="compositionally biased region" description="Basic and acidic residues" evidence="1">
    <location>
        <begin position="824"/>
        <end position="843"/>
    </location>
</feature>
<feature type="region of interest" description="Disordered" evidence="1">
    <location>
        <begin position="146"/>
        <end position="201"/>
    </location>
</feature>
<dbReference type="Proteomes" id="UP001652740">
    <property type="component" value="Unplaced"/>
</dbReference>
<dbReference type="KEGG" id="gmw:113519860"/>
<dbReference type="RefSeq" id="XP_026760875.2">
    <property type="nucleotide sequence ID" value="XM_026905074.3"/>
</dbReference>
<name>A0A6J1WXD8_GALME</name>
<dbReference type="GeneID" id="113519860"/>
<feature type="compositionally biased region" description="Basic residues" evidence="1">
    <location>
        <begin position="1"/>
        <end position="11"/>
    </location>
</feature>
<feature type="compositionally biased region" description="Low complexity" evidence="1">
    <location>
        <begin position="745"/>
        <end position="755"/>
    </location>
</feature>
<feature type="region of interest" description="Disordered" evidence="1">
    <location>
        <begin position="576"/>
        <end position="623"/>
    </location>
</feature>
<feature type="compositionally biased region" description="Polar residues" evidence="1">
    <location>
        <begin position="311"/>
        <end position="324"/>
    </location>
</feature>
<feature type="compositionally biased region" description="Polar residues" evidence="1">
    <location>
        <begin position="599"/>
        <end position="609"/>
    </location>
</feature>
<dbReference type="AlphaFoldDB" id="A0A6J1WXD8"/>
<accession>A0A6J1WXD8</accession>